<evidence type="ECO:0000313" key="7">
    <source>
        <dbReference type="Proteomes" id="UP000288291"/>
    </source>
</evidence>
<dbReference type="PANTHER" id="PTHR33308:SF10">
    <property type="entry name" value="EXO-GLUCOSAMINIDASE LYTG"/>
    <property type="match status" value="1"/>
</dbReference>
<keyword evidence="4" id="KW-1133">Transmembrane helix</keyword>
<dbReference type="PRINTS" id="PR01002">
    <property type="entry name" value="FLGFLGJ"/>
</dbReference>
<organism evidence="6 7">
    <name type="scientific">Lactobacillus xujianguonis</name>
    <dbReference type="NCBI Taxonomy" id="2495899"/>
    <lineage>
        <taxon>Bacteria</taxon>
        <taxon>Bacillati</taxon>
        <taxon>Bacillota</taxon>
        <taxon>Bacilli</taxon>
        <taxon>Lactobacillales</taxon>
        <taxon>Lactobacillaceae</taxon>
        <taxon>Lactobacillus</taxon>
    </lineage>
</organism>
<dbReference type="InterPro" id="IPR051056">
    <property type="entry name" value="Glycosyl_Hydrolase_73"/>
</dbReference>
<dbReference type="InterPro" id="IPR002901">
    <property type="entry name" value="MGlyc_endo_b_GlcNAc-like_dom"/>
</dbReference>
<comment type="similarity">
    <text evidence="1">Belongs to the glycosyl hydrolase 73 family.</text>
</comment>
<feature type="transmembrane region" description="Helical" evidence="4">
    <location>
        <begin position="16"/>
        <end position="37"/>
    </location>
</feature>
<evidence type="ECO:0000313" key="6">
    <source>
        <dbReference type="EMBL" id="RVU70536.1"/>
    </source>
</evidence>
<feature type="domain" description="Mannosyl-glycoprotein endo-beta-N-acetylglucosamidase-like" evidence="5">
    <location>
        <begin position="58"/>
        <end position="215"/>
    </location>
</feature>
<evidence type="ECO:0000259" key="5">
    <source>
        <dbReference type="SMART" id="SM00047"/>
    </source>
</evidence>
<dbReference type="Gene3D" id="1.10.530.10">
    <property type="match status" value="1"/>
</dbReference>
<keyword evidence="4" id="KW-0812">Transmembrane</keyword>
<feature type="coiled-coil region" evidence="3">
    <location>
        <begin position="40"/>
        <end position="67"/>
    </location>
</feature>
<keyword evidence="4" id="KW-0472">Membrane</keyword>
<dbReference type="Pfam" id="PF01832">
    <property type="entry name" value="Glucosaminidase"/>
    <property type="match status" value="1"/>
</dbReference>
<evidence type="ECO:0000256" key="1">
    <source>
        <dbReference type="ARBA" id="ARBA00010266"/>
    </source>
</evidence>
<keyword evidence="7" id="KW-1185">Reference proteome</keyword>
<protein>
    <submittedName>
        <fullName evidence="6">N-acetylmuramidase</fullName>
    </submittedName>
</protein>
<dbReference type="EMBL" id="RXIA01000017">
    <property type="protein sequence ID" value="RVU70536.1"/>
    <property type="molecule type" value="Genomic_DNA"/>
</dbReference>
<dbReference type="GO" id="GO:0004040">
    <property type="term" value="F:amidase activity"/>
    <property type="evidence" value="ECO:0007669"/>
    <property type="project" value="InterPro"/>
</dbReference>
<dbReference type="Gene3D" id="4.10.80.30">
    <property type="entry name" value="DNA polymerase, domain 6"/>
    <property type="match status" value="1"/>
</dbReference>
<reference evidence="6 7" key="1">
    <citation type="submission" date="2018-12" db="EMBL/GenBank/DDBJ databases">
        <authorList>
            <person name="Meng J."/>
        </authorList>
    </citation>
    <scope>NUCLEOTIDE SEQUENCE [LARGE SCALE GENOMIC DNA]</scope>
    <source>
        <strain evidence="6 7">HT111-2</strain>
    </source>
</reference>
<evidence type="ECO:0000256" key="2">
    <source>
        <dbReference type="ARBA" id="ARBA00022801"/>
    </source>
</evidence>
<accession>A0A437SUE0</accession>
<evidence type="ECO:0000256" key="4">
    <source>
        <dbReference type="SAM" id="Phobius"/>
    </source>
</evidence>
<dbReference type="RefSeq" id="WP_103660739.1">
    <property type="nucleotide sequence ID" value="NZ_ML136885.1"/>
</dbReference>
<gene>
    <name evidence="6" type="ORF">EJK17_07040</name>
</gene>
<dbReference type="SMART" id="SM00047">
    <property type="entry name" value="LYZ2"/>
    <property type="match status" value="1"/>
</dbReference>
<proteinExistence type="inferred from homology"/>
<sequence>MAKKRRKKGIPKSIKIIVRTFIILFVLLVAFVAFRYYRRYAVQSEQIRQEQLQRKQEQEKLMRERRAFIKKIGPIAQEVDKSFDLLPSITIAQACLESNYGQSDLSQKYNNLFGVKGTNPNTSAILSTKEYVKGKWITVKARFQIYDSYEASIRAHARLFQNGTSWNHHQYQHVLKAKDYRAQAKALVKDGYATDPNYADKLINLIEQFNLEKYDQ</sequence>
<name>A0A437SUE0_9LACO</name>
<dbReference type="AlphaFoldDB" id="A0A437SUE0"/>
<keyword evidence="2" id="KW-0378">Hydrolase</keyword>
<evidence type="ECO:0000256" key="3">
    <source>
        <dbReference type="SAM" id="Coils"/>
    </source>
</evidence>
<keyword evidence="3" id="KW-0175">Coiled coil</keyword>
<dbReference type="PANTHER" id="PTHR33308">
    <property type="entry name" value="PEPTIDOGLYCAN HYDROLASE FLGJ"/>
    <property type="match status" value="1"/>
</dbReference>
<comment type="caution">
    <text evidence="6">The sequence shown here is derived from an EMBL/GenBank/DDBJ whole genome shotgun (WGS) entry which is preliminary data.</text>
</comment>
<dbReference type="Proteomes" id="UP000288291">
    <property type="component" value="Unassembled WGS sequence"/>
</dbReference>